<dbReference type="EMBL" id="MU839850">
    <property type="protein sequence ID" value="KAK1749949.1"/>
    <property type="molecule type" value="Genomic_DNA"/>
</dbReference>
<evidence type="ECO:0000313" key="3">
    <source>
        <dbReference type="Proteomes" id="UP001239445"/>
    </source>
</evidence>
<organism evidence="2 3">
    <name type="scientific">Echria macrotheca</name>
    <dbReference type="NCBI Taxonomy" id="438768"/>
    <lineage>
        <taxon>Eukaryota</taxon>
        <taxon>Fungi</taxon>
        <taxon>Dikarya</taxon>
        <taxon>Ascomycota</taxon>
        <taxon>Pezizomycotina</taxon>
        <taxon>Sordariomycetes</taxon>
        <taxon>Sordariomycetidae</taxon>
        <taxon>Sordariales</taxon>
        <taxon>Schizotheciaceae</taxon>
        <taxon>Echria</taxon>
    </lineage>
</organism>
<feature type="region of interest" description="Disordered" evidence="1">
    <location>
        <begin position="210"/>
        <end position="235"/>
    </location>
</feature>
<reference evidence="2" key="1">
    <citation type="submission" date="2023-06" db="EMBL/GenBank/DDBJ databases">
        <title>Genome-scale phylogeny and comparative genomics of the fungal order Sordariales.</title>
        <authorList>
            <consortium name="Lawrence Berkeley National Laboratory"/>
            <person name="Hensen N."/>
            <person name="Bonometti L."/>
            <person name="Westerberg I."/>
            <person name="Brannstrom I.O."/>
            <person name="Guillou S."/>
            <person name="Cros-Aarteil S."/>
            <person name="Calhoun S."/>
            <person name="Haridas S."/>
            <person name="Kuo A."/>
            <person name="Mondo S."/>
            <person name="Pangilinan J."/>
            <person name="Riley R."/>
            <person name="Labutti K."/>
            <person name="Andreopoulos B."/>
            <person name="Lipzen A."/>
            <person name="Chen C."/>
            <person name="Yanf M."/>
            <person name="Daum C."/>
            <person name="Ng V."/>
            <person name="Clum A."/>
            <person name="Steindorff A."/>
            <person name="Ohm R."/>
            <person name="Martin F."/>
            <person name="Silar P."/>
            <person name="Natvig D."/>
            <person name="Lalanne C."/>
            <person name="Gautier V."/>
            <person name="Ament-Velasquez S.L."/>
            <person name="Kruys A."/>
            <person name="Hutchinson M.I."/>
            <person name="Powell A.J."/>
            <person name="Barry K."/>
            <person name="Miller A.N."/>
            <person name="Grigoriev I.V."/>
            <person name="Debuchy R."/>
            <person name="Gladieux P."/>
            <person name="Thoren M.H."/>
            <person name="Johannesson H."/>
        </authorList>
    </citation>
    <scope>NUCLEOTIDE SEQUENCE</scope>
    <source>
        <strain evidence="2">PSN4</strain>
    </source>
</reference>
<name>A0AAJ0B1H3_9PEZI</name>
<proteinExistence type="predicted"/>
<protein>
    <submittedName>
        <fullName evidence="2">Uncharacterized protein</fullName>
    </submittedName>
</protein>
<dbReference type="AlphaFoldDB" id="A0AAJ0B1H3"/>
<dbReference type="Proteomes" id="UP001239445">
    <property type="component" value="Unassembled WGS sequence"/>
</dbReference>
<sequence>MGECRHLKWDHVWTVYLVKPGDDGWRCMAGGIPDSYLPSFSPDDIPTTVHTPDPTVEIDFTPRDDRCTTLPEADGSGHVPHDMPNEHRTLPETSWSLGDTLSGIFCSLSLHVSAIRRRLDRFDSEPPLSRRQAFVRYLHSSTPRQTDTGGHLVFSAPCRTLDGGCIASLNNSLQAPNSPKTSFSHGASAPCHRFPRENVLSRQTEQLIRDGPRLPHHHQAISPTRHPKQQEQYQKKTDPPIIPLTFLLPRDLQYVSCEILDTYLSIQVSPYITYQPNSNEVWTRTAKEQDLFVTLSLSLSLIYLQSYKARVRNSLDRMTINSKVCELSPTHCWCQKPVFSWMKRKKDTRYQPNQPSLYHRHHHHYQQYCSREE</sequence>
<keyword evidence="3" id="KW-1185">Reference proteome</keyword>
<comment type="caution">
    <text evidence="2">The sequence shown here is derived from an EMBL/GenBank/DDBJ whole genome shotgun (WGS) entry which is preliminary data.</text>
</comment>
<evidence type="ECO:0000313" key="2">
    <source>
        <dbReference type="EMBL" id="KAK1749949.1"/>
    </source>
</evidence>
<accession>A0AAJ0B1H3</accession>
<gene>
    <name evidence="2" type="ORF">QBC47DRAFT_126510</name>
</gene>
<evidence type="ECO:0000256" key="1">
    <source>
        <dbReference type="SAM" id="MobiDB-lite"/>
    </source>
</evidence>